<keyword evidence="1" id="KW-0732">Signal</keyword>
<organism evidence="2 3">
    <name type="scientific">Kitasatospora xanthocidica</name>
    <dbReference type="NCBI Taxonomy" id="83382"/>
    <lineage>
        <taxon>Bacteria</taxon>
        <taxon>Bacillati</taxon>
        <taxon>Actinomycetota</taxon>
        <taxon>Actinomycetes</taxon>
        <taxon>Kitasatosporales</taxon>
        <taxon>Streptomycetaceae</taxon>
        <taxon>Kitasatospora</taxon>
    </lineage>
</organism>
<comment type="caution">
    <text evidence="2">The sequence shown here is derived from an EMBL/GenBank/DDBJ whole genome shotgun (WGS) entry which is preliminary data.</text>
</comment>
<proteinExistence type="predicted"/>
<dbReference type="Proteomes" id="UP000263377">
    <property type="component" value="Unassembled WGS sequence"/>
</dbReference>
<feature type="chain" id="PRO_5017043606" description="Secreted protein" evidence="1">
    <location>
        <begin position="32"/>
        <end position="168"/>
    </location>
</feature>
<sequence>MIPRARRALLLGTLGAAVAVSGLGTLVAANAAPPVAADATPPSAVEDFEYPGAADVLAQKGLKLIRGDGHILLAECTSNAWNIKVETIKDNKPGAYCFKVTGKSGYLSLEVPRAFGIWNDDHNVQATLSSDGVTKTIAVRKDDVTPVGEGDLPSGGKQATLLELRVTG</sequence>
<dbReference type="RefSeq" id="WP_117485196.1">
    <property type="nucleotide sequence ID" value="NZ_QVIG01000001.1"/>
</dbReference>
<dbReference type="PROSITE" id="PS51318">
    <property type="entry name" value="TAT"/>
    <property type="match status" value="1"/>
</dbReference>
<evidence type="ECO:0008006" key="4">
    <source>
        <dbReference type="Google" id="ProtNLM"/>
    </source>
</evidence>
<reference evidence="2 3" key="1">
    <citation type="submission" date="2018-08" db="EMBL/GenBank/DDBJ databases">
        <title>Diversity &amp; Physiological Properties of Lignin-Decomposing Actinobacteria from Soil.</title>
        <authorList>
            <person name="Roh S.G."/>
            <person name="Kim S.B."/>
        </authorList>
    </citation>
    <scope>NUCLEOTIDE SEQUENCE [LARGE SCALE GENOMIC DNA]</scope>
    <source>
        <strain evidence="2 3">MMS17-GH009</strain>
    </source>
</reference>
<keyword evidence="3" id="KW-1185">Reference proteome</keyword>
<dbReference type="EMBL" id="QVIG01000001">
    <property type="protein sequence ID" value="RGD56654.1"/>
    <property type="molecule type" value="Genomic_DNA"/>
</dbReference>
<feature type="signal peptide" evidence="1">
    <location>
        <begin position="1"/>
        <end position="31"/>
    </location>
</feature>
<dbReference type="AlphaFoldDB" id="A0A372ZM57"/>
<protein>
    <recommendedName>
        <fullName evidence="4">Secreted protein</fullName>
    </recommendedName>
</protein>
<evidence type="ECO:0000256" key="1">
    <source>
        <dbReference type="SAM" id="SignalP"/>
    </source>
</evidence>
<dbReference type="InterPro" id="IPR006311">
    <property type="entry name" value="TAT_signal"/>
</dbReference>
<evidence type="ECO:0000313" key="3">
    <source>
        <dbReference type="Proteomes" id="UP000263377"/>
    </source>
</evidence>
<name>A0A372ZM57_9ACTN</name>
<accession>A0A372ZM57</accession>
<gene>
    <name evidence="2" type="ORF">DR950_01555</name>
</gene>
<evidence type="ECO:0000313" key="2">
    <source>
        <dbReference type="EMBL" id="RGD56654.1"/>
    </source>
</evidence>